<dbReference type="GeneID" id="97550348"/>
<keyword evidence="2" id="KW-0813">Transport</keyword>
<dbReference type="PANTHER" id="PTHR43649:SF34">
    <property type="entry name" value="ABC TRANSPORTER PERIPLASMIC-BINDING PROTEIN YCJN-RELATED"/>
    <property type="match status" value="1"/>
</dbReference>
<evidence type="ECO:0000256" key="2">
    <source>
        <dbReference type="ARBA" id="ARBA00022448"/>
    </source>
</evidence>
<keyword evidence="4" id="KW-0472">Membrane</keyword>
<keyword evidence="3" id="KW-0732">Signal</keyword>
<name>A0A2V2MYV1_9EURY</name>
<feature type="transmembrane region" description="Helical" evidence="4">
    <location>
        <begin position="26"/>
        <end position="50"/>
    </location>
</feature>
<keyword evidence="4" id="KW-0812">Transmembrane</keyword>
<evidence type="ECO:0000256" key="3">
    <source>
        <dbReference type="ARBA" id="ARBA00022729"/>
    </source>
</evidence>
<comment type="caution">
    <text evidence="5">The sequence shown here is derived from an EMBL/GenBank/DDBJ whole genome shotgun (WGS) entry which is preliminary data.</text>
</comment>
<dbReference type="PANTHER" id="PTHR43649">
    <property type="entry name" value="ARABINOSE-BINDING PROTEIN-RELATED"/>
    <property type="match status" value="1"/>
</dbReference>
<dbReference type="RefSeq" id="WP_109969123.1">
    <property type="nucleotide sequence ID" value="NZ_CP176093.1"/>
</dbReference>
<keyword evidence="6" id="KW-1185">Reference proteome</keyword>
<reference evidence="5 6" key="1">
    <citation type="submission" date="2018-05" db="EMBL/GenBank/DDBJ databases">
        <title>Draft genome of Methanospirillum lacunae Ki8-1.</title>
        <authorList>
            <person name="Dueholm M.S."/>
            <person name="Nielsen P.H."/>
            <person name="Bakmann L.F."/>
            <person name="Otzen D.E."/>
        </authorList>
    </citation>
    <scope>NUCLEOTIDE SEQUENCE [LARGE SCALE GENOMIC DNA]</scope>
    <source>
        <strain evidence="5 6">Ki8-1</strain>
    </source>
</reference>
<comment type="similarity">
    <text evidence="1">Belongs to the bacterial solute-binding protein 1 family.</text>
</comment>
<evidence type="ECO:0000313" key="5">
    <source>
        <dbReference type="EMBL" id="PWR71505.1"/>
    </source>
</evidence>
<proteinExistence type="inferred from homology"/>
<dbReference type="InterPro" id="IPR006059">
    <property type="entry name" value="SBP"/>
</dbReference>
<dbReference type="EMBL" id="QGMY01000008">
    <property type="protein sequence ID" value="PWR71505.1"/>
    <property type="molecule type" value="Genomic_DNA"/>
</dbReference>
<evidence type="ECO:0000256" key="4">
    <source>
        <dbReference type="SAM" id="Phobius"/>
    </source>
</evidence>
<dbReference type="Pfam" id="PF01547">
    <property type="entry name" value="SBP_bac_1"/>
    <property type="match status" value="1"/>
</dbReference>
<evidence type="ECO:0000256" key="1">
    <source>
        <dbReference type="ARBA" id="ARBA00008520"/>
    </source>
</evidence>
<dbReference type="InterPro" id="IPR050490">
    <property type="entry name" value="Bact_solute-bd_prot1"/>
</dbReference>
<sequence>MNQSKTDSAIFICSSIWKRILKCRPFLILSPFVILVFFLLMCGCTTSPILSNNPNNTGLTILVDDPHALGMVQNLGREYENKTGVSVSIKQVQSTGDDGASYQKGDLLIAGISRIPFYASEDRLDSLNTFLSTNSTVNWSVMERPSLNMVGEYPEHSGTIYALPFSQDALGIVYRSDLLDDPNESESFCTTYGYPLGVPGRYSELRDIAEFFSRNSTNLSGIGFAGLGGSDPISSPWLSIVTSYGSDIFGASSGKAAGTWNSSKTVMAMTAMRNLSRYEPVGAEKWGDKDVANALNSGTIAVGITWFSQFPDIQTAAEKQNLSFGYIPLPGEITADGSFRAITVRIDGIGLLKGGSQDRAKEFLTWLYSPVVQFSMAKSGHQPALLTVLDSYPYLNMNPFNRALPESMRIGVSAEKGQYANEVRNVTENAVKAIISPEGDVSQDEILKILNTSAALIDSIRQDGVSKP</sequence>
<organism evidence="5 6">
    <name type="scientific">Methanospirillum lacunae</name>
    <dbReference type="NCBI Taxonomy" id="668570"/>
    <lineage>
        <taxon>Archaea</taxon>
        <taxon>Methanobacteriati</taxon>
        <taxon>Methanobacteriota</taxon>
        <taxon>Stenosarchaea group</taxon>
        <taxon>Methanomicrobia</taxon>
        <taxon>Methanomicrobiales</taxon>
        <taxon>Methanospirillaceae</taxon>
        <taxon>Methanospirillum</taxon>
    </lineage>
</organism>
<gene>
    <name evidence="5" type="ORF">DK846_11630</name>
</gene>
<dbReference type="AlphaFoldDB" id="A0A2V2MYV1"/>
<protein>
    <recommendedName>
        <fullName evidence="7">ABC transporter substrate-binding protein</fullName>
    </recommendedName>
</protein>
<dbReference type="Proteomes" id="UP000245657">
    <property type="component" value="Unassembled WGS sequence"/>
</dbReference>
<dbReference type="Gene3D" id="3.40.190.10">
    <property type="entry name" value="Periplasmic binding protein-like II"/>
    <property type="match status" value="1"/>
</dbReference>
<evidence type="ECO:0008006" key="7">
    <source>
        <dbReference type="Google" id="ProtNLM"/>
    </source>
</evidence>
<accession>A0A2V2MYV1</accession>
<dbReference type="SUPFAM" id="SSF53850">
    <property type="entry name" value="Periplasmic binding protein-like II"/>
    <property type="match status" value="1"/>
</dbReference>
<keyword evidence="4" id="KW-1133">Transmembrane helix</keyword>
<evidence type="ECO:0000313" key="6">
    <source>
        <dbReference type="Proteomes" id="UP000245657"/>
    </source>
</evidence>